<dbReference type="CDD" id="cd15831">
    <property type="entry name" value="BTAD"/>
    <property type="match status" value="1"/>
</dbReference>
<dbReference type="Pfam" id="PF00486">
    <property type="entry name" value="Trans_reg_C"/>
    <property type="match status" value="1"/>
</dbReference>
<evidence type="ECO:0000256" key="4">
    <source>
        <dbReference type="ARBA" id="ARBA00023163"/>
    </source>
</evidence>
<comment type="caution">
    <text evidence="8">The sequence shown here is derived from an EMBL/GenBank/DDBJ whole genome shotgun (WGS) entry which is preliminary data.</text>
</comment>
<evidence type="ECO:0000256" key="2">
    <source>
        <dbReference type="ARBA" id="ARBA00023015"/>
    </source>
</evidence>
<organism evidence="8 9">
    <name type="scientific">Lentzea alba</name>
    <dbReference type="NCBI Taxonomy" id="2714351"/>
    <lineage>
        <taxon>Bacteria</taxon>
        <taxon>Bacillati</taxon>
        <taxon>Actinomycetota</taxon>
        <taxon>Actinomycetes</taxon>
        <taxon>Pseudonocardiales</taxon>
        <taxon>Pseudonocardiaceae</taxon>
        <taxon>Lentzea</taxon>
    </lineage>
</organism>
<dbReference type="Gene3D" id="1.10.10.10">
    <property type="entry name" value="Winged helix-like DNA-binding domain superfamily/Winged helix DNA-binding domain"/>
    <property type="match status" value="1"/>
</dbReference>
<dbReference type="GO" id="GO:0043531">
    <property type="term" value="F:ADP binding"/>
    <property type="evidence" value="ECO:0007669"/>
    <property type="project" value="InterPro"/>
</dbReference>
<accession>A0A7C9VM65</accession>
<feature type="repeat" description="TPR" evidence="5">
    <location>
        <begin position="721"/>
        <end position="754"/>
    </location>
</feature>
<feature type="DNA-binding region" description="OmpR/PhoB-type" evidence="6">
    <location>
        <begin position="1"/>
        <end position="94"/>
    </location>
</feature>
<dbReference type="Proteomes" id="UP000481360">
    <property type="component" value="Unassembled WGS sequence"/>
</dbReference>
<evidence type="ECO:0000313" key="8">
    <source>
        <dbReference type="EMBL" id="NGY58993.1"/>
    </source>
</evidence>
<dbReference type="Gene3D" id="3.40.50.300">
    <property type="entry name" value="P-loop containing nucleotide triphosphate hydrolases"/>
    <property type="match status" value="1"/>
</dbReference>
<evidence type="ECO:0000256" key="3">
    <source>
        <dbReference type="ARBA" id="ARBA00023125"/>
    </source>
</evidence>
<evidence type="ECO:0000259" key="7">
    <source>
        <dbReference type="PROSITE" id="PS51755"/>
    </source>
</evidence>
<dbReference type="SMART" id="SM00862">
    <property type="entry name" value="Trans_reg_C"/>
    <property type="match status" value="1"/>
</dbReference>
<proteinExistence type="inferred from homology"/>
<dbReference type="EMBL" id="JAAMPJ010000002">
    <property type="protein sequence ID" value="NGY58993.1"/>
    <property type="molecule type" value="Genomic_DNA"/>
</dbReference>
<dbReference type="SMART" id="SM01043">
    <property type="entry name" value="BTAD"/>
    <property type="match status" value="1"/>
</dbReference>
<feature type="domain" description="OmpR/PhoB-type" evidence="7">
    <location>
        <begin position="1"/>
        <end position="94"/>
    </location>
</feature>
<dbReference type="GO" id="GO:0003677">
    <property type="term" value="F:DNA binding"/>
    <property type="evidence" value="ECO:0007669"/>
    <property type="project" value="UniProtKB-UniRule"/>
</dbReference>
<dbReference type="SUPFAM" id="SSF48452">
    <property type="entry name" value="TPR-like"/>
    <property type="match status" value="3"/>
</dbReference>
<evidence type="ECO:0000313" key="9">
    <source>
        <dbReference type="Proteomes" id="UP000481360"/>
    </source>
</evidence>
<dbReference type="PROSITE" id="PS50005">
    <property type="entry name" value="TPR"/>
    <property type="match status" value="1"/>
</dbReference>
<comment type="similarity">
    <text evidence="1">Belongs to the AfsR/DnrI/RedD regulatory family.</text>
</comment>
<dbReference type="PRINTS" id="PR00364">
    <property type="entry name" value="DISEASERSIST"/>
</dbReference>
<dbReference type="InterPro" id="IPR016032">
    <property type="entry name" value="Sig_transdc_resp-reg_C-effctor"/>
</dbReference>
<reference evidence="8 9" key="1">
    <citation type="submission" date="2020-03" db="EMBL/GenBank/DDBJ databases">
        <title>Isolation and identification of active actinomycetes.</title>
        <authorList>
            <person name="Sun X."/>
        </authorList>
    </citation>
    <scope>NUCLEOTIDE SEQUENCE [LARGE SCALE GENOMIC DNA]</scope>
    <source>
        <strain evidence="8 9">NEAU-D13</strain>
    </source>
</reference>
<dbReference type="InterPro" id="IPR005158">
    <property type="entry name" value="BTAD"/>
</dbReference>
<dbReference type="PANTHER" id="PTHR35807:SF1">
    <property type="entry name" value="TRANSCRIPTIONAL REGULATOR REDD"/>
    <property type="match status" value="1"/>
</dbReference>
<evidence type="ECO:0000256" key="1">
    <source>
        <dbReference type="ARBA" id="ARBA00005820"/>
    </source>
</evidence>
<keyword evidence="2" id="KW-0805">Transcription regulation</keyword>
<evidence type="ECO:0000256" key="6">
    <source>
        <dbReference type="PROSITE-ProRule" id="PRU01091"/>
    </source>
</evidence>
<dbReference type="InterPro" id="IPR019734">
    <property type="entry name" value="TPR_rpt"/>
</dbReference>
<name>A0A7C9VM65_9PSEU</name>
<dbReference type="SMART" id="SM00028">
    <property type="entry name" value="TPR"/>
    <property type="match status" value="3"/>
</dbReference>
<keyword evidence="4" id="KW-0804">Transcription</keyword>
<gene>
    <name evidence="8" type="ORF">G7043_08640</name>
</gene>
<dbReference type="RefSeq" id="WP_166045073.1">
    <property type="nucleotide sequence ID" value="NZ_JAAMPJ010000002.1"/>
</dbReference>
<dbReference type="InterPro" id="IPR051677">
    <property type="entry name" value="AfsR-DnrI-RedD_regulator"/>
</dbReference>
<dbReference type="InterPro" id="IPR036388">
    <property type="entry name" value="WH-like_DNA-bd_sf"/>
</dbReference>
<dbReference type="SUPFAM" id="SSF52540">
    <property type="entry name" value="P-loop containing nucleoside triphosphate hydrolases"/>
    <property type="match status" value="1"/>
</dbReference>
<dbReference type="GO" id="GO:0006355">
    <property type="term" value="P:regulation of DNA-templated transcription"/>
    <property type="evidence" value="ECO:0007669"/>
    <property type="project" value="InterPro"/>
</dbReference>
<dbReference type="Pfam" id="PF03704">
    <property type="entry name" value="BTAD"/>
    <property type="match status" value="1"/>
</dbReference>
<dbReference type="Gene3D" id="1.25.40.10">
    <property type="entry name" value="Tetratricopeptide repeat domain"/>
    <property type="match status" value="3"/>
</dbReference>
<evidence type="ECO:0000256" key="5">
    <source>
        <dbReference type="PROSITE-ProRule" id="PRU00339"/>
    </source>
</evidence>
<dbReference type="InterPro" id="IPR011990">
    <property type="entry name" value="TPR-like_helical_dom_sf"/>
</dbReference>
<dbReference type="InterPro" id="IPR027417">
    <property type="entry name" value="P-loop_NTPase"/>
</dbReference>
<keyword evidence="9" id="KW-1185">Reference proteome</keyword>
<keyword evidence="5" id="KW-0802">TPR repeat</keyword>
<dbReference type="PROSITE" id="PS51755">
    <property type="entry name" value="OMPR_PHOB"/>
    <property type="match status" value="1"/>
</dbReference>
<dbReference type="SUPFAM" id="SSF46894">
    <property type="entry name" value="C-terminal effector domain of the bipartite response regulators"/>
    <property type="match status" value="1"/>
</dbReference>
<dbReference type="PANTHER" id="PTHR35807">
    <property type="entry name" value="TRANSCRIPTIONAL REGULATOR REDD-RELATED"/>
    <property type="match status" value="1"/>
</dbReference>
<protein>
    <recommendedName>
        <fullName evidence="7">OmpR/PhoB-type domain-containing protein</fullName>
    </recommendedName>
</protein>
<dbReference type="AlphaFoldDB" id="A0A7C9VM65"/>
<sequence>MRAEYRVLGPLEVLLDGEPVAVPAGRGRVLLATLLLRANRFVSVDELVERVWEGQPPDLDRAHKTLQTVVMRLRQALGEANCVRTELGGYLAEVAPEQLDLARFRRLVEEQEFEGALALWRGPVLGNVASESLHRDEVPLLMEEQLAALEKRIEADLTTGRSAELVPELQDLTRRHPLRDRFWAHLMLALYRSGQQAGALAAYRQVSEMLAEELGIDPAPALRELHEQILRGEVTSPKEKTPMPRQLPPELTTFVGREGDVERLGASAARVLVITGTGGVGKTSLAVHWAHRIASRFGDGQIFVNLRGQDPVRAMSPQEALTLVLKGLGVDSVPVGLDEQVALYRTLVADRKLLLVLDNAANAEQVRPLLPAAAGVLAIVTSRSDLRGLALHDAELLRLPTLSDDGGTRLLERVLGEGRVRAEADAAAALVRLCGGLPLALRIAAADLGAQELMTIADKVAQLDDDRLGELAVPGDPAVAVSVVFDESYSSLPEDARLVLRRLGVLPGADFTANDAAVIAGLPNARRHLNQLVGVHLVEQRGTRFALHDLLRVYARERCTREETDEAMGRLYDFYRRMTDDAAELLFPDQRRFPLSTTTTQLPGVVLQTPEEAFAWMTAEYENLLSAVVVATERGEYWPANEIGAVLTAYCYETRDDSRWSALCEIRDRAAHESGEDVLIANADLSYAIYRFSQGDFARAKELTTVALGLAVGMGDLRVQASAHRVLGGVYRSAGDVKTALHHQHQALAIDEQRGETEGQALVLLAIAAMSFNMPDLLGAEQSLLRVLELSNSPGVRGHAHASLNGVYTELGRFPDVLAHQAAYVALQAELGHPRQLTIGTIAAVRAKLGLRQVDEAFDLMIDVLDEVRLRSGFEEELDAWHALADLFDDCDAHEDALAAVRLQFKIVDSEKMTEYRITAHWSAARAYRKLGDYENAAHHLSEVRARLDSDHLLYAGSELKERALLHLALGETEEALRCAEEAVATHRRYHQRHLEGQSLQALAEVLRATGDADGAADAELLAANAYRDCGVSVS</sequence>
<keyword evidence="3 6" id="KW-0238">DNA-binding</keyword>
<dbReference type="GO" id="GO:0000160">
    <property type="term" value="P:phosphorelay signal transduction system"/>
    <property type="evidence" value="ECO:0007669"/>
    <property type="project" value="InterPro"/>
</dbReference>
<dbReference type="InterPro" id="IPR001867">
    <property type="entry name" value="OmpR/PhoB-type_DNA-bd"/>
</dbReference>